<reference evidence="2 7" key="1">
    <citation type="submission" date="2016-02" db="EMBL/GenBank/DDBJ databases">
        <authorList>
            <consortium name="Pathogen Informatics"/>
        </authorList>
    </citation>
    <scope>NUCLEOTIDE SEQUENCE [LARGE SCALE GENOMIC DNA]</scope>
    <source>
        <strain evidence="2 7">K173</strain>
        <strain evidence="5">NK65 ny</strain>
        <strain evidence="3 10">NK65e</strain>
        <strain evidence="6 8">SP11 Antwerpcl1</strain>
        <strain evidence="4 9">SP11 RLL</strain>
    </source>
</reference>
<evidence type="ECO:0000313" key="7">
    <source>
        <dbReference type="Proteomes" id="UP000069549"/>
    </source>
</evidence>
<feature type="signal peptide" evidence="1">
    <location>
        <begin position="1"/>
        <end position="17"/>
    </location>
</feature>
<feature type="chain" id="PRO_5014242880" description="Plasmodium RESA N-terminal domain-containing protein" evidence="1">
    <location>
        <begin position="18"/>
        <end position="272"/>
    </location>
</feature>
<evidence type="ECO:0000313" key="10">
    <source>
        <dbReference type="Proteomes" id="UP000220214"/>
    </source>
</evidence>
<dbReference type="EMBL" id="FMIH01000065">
    <property type="protein sequence ID" value="SCL81872.1"/>
    <property type="molecule type" value="Genomic_DNA"/>
</dbReference>
<gene>
    <name evidence="2" type="ORF">PBK173_000118100</name>
    <name evidence="3" type="ORF">PBNK65E_000498500</name>
    <name evidence="5" type="ORF">PBNK65NY_000493600</name>
    <name evidence="6" type="ORF">PBSP11A_000495800</name>
    <name evidence="4" type="ORF">PBSP11RLL_000494300</name>
</gene>
<dbReference type="AlphaFoldDB" id="A0A0Y9VG51"/>
<dbReference type="Proteomes" id="UP000219860">
    <property type="component" value="Unassembled WGS sequence"/>
</dbReference>
<keyword evidence="1" id="KW-0732">Signal</keyword>
<dbReference type="OMA" id="FANAHAN"/>
<proteinExistence type="predicted"/>
<evidence type="ECO:0000256" key="1">
    <source>
        <dbReference type="SAM" id="SignalP"/>
    </source>
</evidence>
<dbReference type="Proteomes" id="UP000069549">
    <property type="component" value="Chromosome 6"/>
</dbReference>
<organism evidence="2 7">
    <name type="scientific">Plasmodium berghei</name>
    <dbReference type="NCBI Taxonomy" id="5821"/>
    <lineage>
        <taxon>Eukaryota</taxon>
        <taxon>Sar</taxon>
        <taxon>Alveolata</taxon>
        <taxon>Apicomplexa</taxon>
        <taxon>Aconoidasida</taxon>
        <taxon>Haemosporida</taxon>
        <taxon>Plasmodiidae</taxon>
        <taxon>Plasmodium</taxon>
        <taxon>Plasmodium (Vinckeia)</taxon>
    </lineage>
</organism>
<evidence type="ECO:0000313" key="8">
    <source>
        <dbReference type="Proteomes" id="UP000219860"/>
    </source>
</evidence>
<evidence type="ECO:0000313" key="9">
    <source>
        <dbReference type="Proteomes" id="UP000219974"/>
    </source>
</evidence>
<dbReference type="Proteomes" id="UP000219974">
    <property type="component" value="Unassembled WGS sequence"/>
</dbReference>
<protein>
    <recommendedName>
        <fullName evidence="11">Plasmodium RESA N-terminal domain-containing protein</fullName>
    </recommendedName>
</protein>
<dbReference type="EMBL" id="LT160026">
    <property type="protein sequence ID" value="CXI21001.1"/>
    <property type="molecule type" value="Genomic_DNA"/>
</dbReference>
<dbReference type="Proteomes" id="UP000220214">
    <property type="component" value="Unassembled WGS sequence"/>
</dbReference>
<accession>A0A0Y9VG51</accession>
<evidence type="ECO:0000313" key="5">
    <source>
        <dbReference type="EMBL" id="SCL82214.1"/>
    </source>
</evidence>
<evidence type="ECO:0000313" key="6">
    <source>
        <dbReference type="EMBL" id="SCL82473.1"/>
    </source>
</evidence>
<dbReference type="Proteomes" id="UP000516480">
    <property type="component" value="Unassembled WGS sequence"/>
</dbReference>
<dbReference type="EMBL" id="FMIE01000055">
    <property type="protein sequence ID" value="SCL82214.1"/>
    <property type="molecule type" value="Genomic_DNA"/>
</dbReference>
<dbReference type="InterPro" id="IPR006496">
    <property type="entry name" value="CHP01606_Plasmodium_spp"/>
</dbReference>
<evidence type="ECO:0000313" key="2">
    <source>
        <dbReference type="EMBL" id="CXI21001.1"/>
    </source>
</evidence>
<evidence type="ECO:0000313" key="4">
    <source>
        <dbReference type="EMBL" id="SCL81872.1"/>
    </source>
</evidence>
<dbReference type="EMBL" id="FMII01000080">
    <property type="protein sequence ID" value="SCL82473.1"/>
    <property type="molecule type" value="Genomic_DNA"/>
</dbReference>
<name>A0A0Y9VG51_PLABE</name>
<evidence type="ECO:0000313" key="3">
    <source>
        <dbReference type="EMBL" id="SBW38158.1"/>
    </source>
</evidence>
<dbReference type="EMBL" id="FLVA01000087">
    <property type="protein sequence ID" value="SBW38158.1"/>
    <property type="molecule type" value="Genomic_DNA"/>
</dbReference>
<evidence type="ECO:0008006" key="11">
    <source>
        <dbReference type="Google" id="ProtNLM"/>
    </source>
</evidence>
<dbReference type="VEuPathDB" id="PlasmoDB:PBANKA_0623000"/>
<dbReference type="Pfam" id="PF09688">
    <property type="entry name" value="Wx5_PLAF3D7"/>
    <property type="match status" value="1"/>
</dbReference>
<sequence length="272" mass="31221">MIAVILNLAILTFLQHGTTIYQQPGINCYRNLTHTNSPYQNIKQNGGHLKRILRVTPQSDDYLRDITIHVENELEGINPETLALYPPLLPEYSFSINEISPQENLPQNNTTIDSNETTLINLLTDFANAHANNNNNNALNNENSNTTLPPSANHDFVMERLNLIYRMDELWESVINDMFSQYNNFSDAFELTPEARLVIWNQSWRPHLEYLLNTAVLAFENYNMSTPEVEANVLDIIERAKIEFQIFIDSTRIAYEALNNSNNTDQSSQTEV</sequence>
<dbReference type="OrthoDB" id="372542at2759"/>